<sequence>MSVHIKLSCIGDILPVKLNEWTPEHRALHHEISHKALEAWQNRDKGIQSVRFMQQMPARQGLHFRFLSVSEQDGKLIVSRS</sequence>
<evidence type="ECO:0008006" key="3">
    <source>
        <dbReference type="Google" id="ProtNLM"/>
    </source>
</evidence>
<name>A0A378N6Q2_MANHA</name>
<dbReference type="STRING" id="75985.WC39_07985"/>
<dbReference type="Proteomes" id="UP000254802">
    <property type="component" value="Unassembled WGS sequence"/>
</dbReference>
<dbReference type="AlphaFoldDB" id="A0A378N6Q2"/>
<accession>A0A378N6Q2</accession>
<dbReference type="EMBL" id="UGPN01000002">
    <property type="protein sequence ID" value="STY64124.1"/>
    <property type="molecule type" value="Genomic_DNA"/>
</dbReference>
<protein>
    <recommendedName>
        <fullName evidence="3">Hemophilus-specific protein</fullName>
    </recommendedName>
</protein>
<organism evidence="1 2">
    <name type="scientific">Mannheimia haemolytica</name>
    <name type="common">Pasteurella haemolytica</name>
    <dbReference type="NCBI Taxonomy" id="75985"/>
    <lineage>
        <taxon>Bacteria</taxon>
        <taxon>Pseudomonadati</taxon>
        <taxon>Pseudomonadota</taxon>
        <taxon>Gammaproteobacteria</taxon>
        <taxon>Pasteurellales</taxon>
        <taxon>Pasteurellaceae</taxon>
        <taxon>Mannheimia</taxon>
    </lineage>
</organism>
<proteinExistence type="predicted"/>
<reference evidence="1 2" key="1">
    <citation type="submission" date="2018-06" db="EMBL/GenBank/DDBJ databases">
        <authorList>
            <consortium name="Pathogen Informatics"/>
            <person name="Doyle S."/>
        </authorList>
    </citation>
    <scope>NUCLEOTIDE SEQUENCE [LARGE SCALE GENOMIC DNA]</scope>
    <source>
        <strain evidence="1 2">NCTC10638</strain>
    </source>
</reference>
<evidence type="ECO:0000313" key="2">
    <source>
        <dbReference type="Proteomes" id="UP000254802"/>
    </source>
</evidence>
<gene>
    <name evidence="1" type="ORF">NCTC10638_03299</name>
</gene>
<evidence type="ECO:0000313" key="1">
    <source>
        <dbReference type="EMBL" id="STY64124.1"/>
    </source>
</evidence>